<dbReference type="AlphaFoldDB" id="A0A1H9PJE3"/>
<keyword evidence="1" id="KW-1133">Transmembrane helix</keyword>
<protein>
    <submittedName>
        <fullName evidence="2">Uncharacterized protein</fullName>
    </submittedName>
</protein>
<reference evidence="3" key="1">
    <citation type="submission" date="2016-10" db="EMBL/GenBank/DDBJ databases">
        <authorList>
            <person name="Varghese N."/>
            <person name="Submissions S."/>
        </authorList>
    </citation>
    <scope>NUCLEOTIDE SEQUENCE [LARGE SCALE GENOMIC DNA]</scope>
    <source>
        <strain evidence="3">DSM 44437</strain>
    </source>
</reference>
<dbReference type="RefSeq" id="WP_177229875.1">
    <property type="nucleotide sequence ID" value="NZ_FOFV01000009.1"/>
</dbReference>
<evidence type="ECO:0000313" key="3">
    <source>
        <dbReference type="Proteomes" id="UP000199503"/>
    </source>
</evidence>
<keyword evidence="1" id="KW-0812">Transmembrane</keyword>
<keyword evidence="3" id="KW-1185">Reference proteome</keyword>
<proteinExistence type="predicted"/>
<feature type="transmembrane region" description="Helical" evidence="1">
    <location>
        <begin position="20"/>
        <end position="44"/>
    </location>
</feature>
<name>A0A1H9PJE3_9PSEU</name>
<dbReference type="EMBL" id="FOFV01000009">
    <property type="protein sequence ID" value="SER48308.1"/>
    <property type="molecule type" value="Genomic_DNA"/>
</dbReference>
<sequence>MTLSSRWAALLRSDSIPAVLAAVGFAVLAAVVALASAAIVVAVMPE</sequence>
<dbReference type="Proteomes" id="UP000199503">
    <property type="component" value="Unassembled WGS sequence"/>
</dbReference>
<gene>
    <name evidence="2" type="ORF">SAMN04488000_109140</name>
</gene>
<organism evidence="2 3">
    <name type="scientific">Lentzea albida</name>
    <dbReference type="NCBI Taxonomy" id="65499"/>
    <lineage>
        <taxon>Bacteria</taxon>
        <taxon>Bacillati</taxon>
        <taxon>Actinomycetota</taxon>
        <taxon>Actinomycetes</taxon>
        <taxon>Pseudonocardiales</taxon>
        <taxon>Pseudonocardiaceae</taxon>
        <taxon>Lentzea</taxon>
    </lineage>
</organism>
<accession>A0A1H9PJE3</accession>
<keyword evidence="1" id="KW-0472">Membrane</keyword>
<evidence type="ECO:0000256" key="1">
    <source>
        <dbReference type="SAM" id="Phobius"/>
    </source>
</evidence>
<evidence type="ECO:0000313" key="2">
    <source>
        <dbReference type="EMBL" id="SER48308.1"/>
    </source>
</evidence>